<dbReference type="RefSeq" id="YP_001950088.1">
    <property type="nucleotide sequence ID" value="NC_010811.2"/>
</dbReference>
<protein>
    <submittedName>
        <fullName evidence="1">Uncharacterized protein</fullName>
    </submittedName>
</protein>
<organism evidence="1 2">
    <name type="scientific">Ralstonia phage phiRSL1</name>
    <dbReference type="NCBI Taxonomy" id="1980924"/>
    <lineage>
        <taxon>Viruses</taxon>
        <taxon>Duplodnaviria</taxon>
        <taxon>Heunggongvirae</taxon>
        <taxon>Uroviricota</taxon>
        <taxon>Caudoviricetes</taxon>
        <taxon>Mieseafarmvirus</taxon>
        <taxon>Mieseafarmvirus RSL1</taxon>
    </lineage>
</organism>
<dbReference type="KEGG" id="vg:6369845"/>
<name>B2ZYJ0_9CAUD</name>
<dbReference type="GeneID" id="6369845"/>
<accession>B2ZYJ0</accession>
<evidence type="ECO:0000313" key="2">
    <source>
        <dbReference type="Proteomes" id="UP000001034"/>
    </source>
</evidence>
<evidence type="ECO:0000313" key="1">
    <source>
        <dbReference type="EMBL" id="BAG41658.1"/>
    </source>
</evidence>
<proteinExistence type="predicted"/>
<keyword evidence="2" id="KW-1185">Reference proteome</keyword>
<reference evidence="1 2" key="1">
    <citation type="journal article" date="2010" name="Virology">
        <title>A jumbo phage infecting the phytopathogen Ralstonia solanacearum defines a new lineage of the Myoviridae family.</title>
        <authorList>
            <person name="Yamada T."/>
            <person name="Satoh S."/>
            <person name="Ishikawa H."/>
            <person name="Fujiwara A."/>
            <person name="Kawasaki T."/>
            <person name="Fujie M."/>
            <person name="Ogata H."/>
        </authorList>
    </citation>
    <scope>NUCLEOTIDE SEQUENCE [LARGE SCALE GENOMIC DNA]</scope>
</reference>
<dbReference type="Proteomes" id="UP000001034">
    <property type="component" value="Segment"/>
</dbReference>
<dbReference type="EMBL" id="AB366653">
    <property type="protein sequence ID" value="BAG41658.1"/>
    <property type="molecule type" value="Genomic_DNA"/>
</dbReference>
<sequence length="172" mass="19283">MLRGCDMPHVPNKLDTDVSTTNRQYVGILFDAYTPAVEGQLLRDLMACCSTLSRGEELIVVSESQKADTLLKTLGIRRLPIPQKARVWLLYKVGDQFPLAPDWCTSEVQRDLQVREKDPNFLLQVDPDQGNGYYLPPQGRLSPDTLSLERPAPNGYIPTDPVAFQVWSPNLG</sequence>